<dbReference type="Proteomes" id="UP000279962">
    <property type="component" value="Chromosome"/>
</dbReference>
<evidence type="ECO:0000313" key="1">
    <source>
        <dbReference type="EMBL" id="AYO54056.1"/>
    </source>
</evidence>
<organism evidence="1 2">
    <name type="scientific">Acinetobacter wuhouensis</name>
    <dbReference type="NCBI Taxonomy" id="1879050"/>
    <lineage>
        <taxon>Bacteria</taxon>
        <taxon>Pseudomonadati</taxon>
        <taxon>Pseudomonadota</taxon>
        <taxon>Gammaproteobacteria</taxon>
        <taxon>Moraxellales</taxon>
        <taxon>Moraxellaceae</taxon>
        <taxon>Acinetobacter</taxon>
    </lineage>
</organism>
<dbReference type="RefSeq" id="WP_087553094.1">
    <property type="nucleotide sequence ID" value="NZ_CP033133.1"/>
</dbReference>
<name>A0A3G2T2T2_9GAMM</name>
<dbReference type="AlphaFoldDB" id="A0A3G2T2T2"/>
<evidence type="ECO:0000313" key="2">
    <source>
        <dbReference type="Proteomes" id="UP000279962"/>
    </source>
</evidence>
<gene>
    <name evidence="1" type="ORF">CDG68_10615</name>
</gene>
<sequence>MRYQYFFTDYEGEEILADNEVAASKEEIIQFMKQILLIKDNFLGIIDQNDLCIQFMVNQDHSILVDIPIPELDGSYTKNTTLMGALQIVHELDAMIQIEDIDNLQFEKW</sequence>
<accession>A0A3G2T2T2</accession>
<reference evidence="1 2" key="1">
    <citation type="submission" date="2018-10" db="EMBL/GenBank/DDBJ databases">
        <title>The complete genome of Acinetobacter wuhouensis strain WCHAW010062.</title>
        <authorList>
            <person name="Hu Y."/>
            <person name="Long H."/>
            <person name="Feng Y."/>
            <person name="Zong Z."/>
        </authorList>
    </citation>
    <scope>NUCLEOTIDE SEQUENCE [LARGE SCALE GENOMIC DNA]</scope>
    <source>
        <strain evidence="1 2">WCHAW010062</strain>
    </source>
</reference>
<protein>
    <submittedName>
        <fullName evidence="1">Uncharacterized protein</fullName>
    </submittedName>
</protein>
<dbReference type="EMBL" id="CP033133">
    <property type="protein sequence ID" value="AYO54056.1"/>
    <property type="molecule type" value="Genomic_DNA"/>
</dbReference>
<proteinExistence type="predicted"/>